<gene>
    <name evidence="2" type="ORF">PPRIM_AZ9-3.1.T0480009</name>
</gene>
<proteinExistence type="predicted"/>
<dbReference type="AlphaFoldDB" id="A0A8S1M8X5"/>
<name>A0A8S1M8X5_PARPR</name>
<evidence type="ECO:0000313" key="3">
    <source>
        <dbReference type="Proteomes" id="UP000688137"/>
    </source>
</evidence>
<accession>A0A8S1M8X5</accession>
<feature type="region of interest" description="Disordered" evidence="1">
    <location>
        <begin position="69"/>
        <end position="100"/>
    </location>
</feature>
<organism evidence="2 3">
    <name type="scientific">Paramecium primaurelia</name>
    <dbReference type="NCBI Taxonomy" id="5886"/>
    <lineage>
        <taxon>Eukaryota</taxon>
        <taxon>Sar</taxon>
        <taxon>Alveolata</taxon>
        <taxon>Ciliophora</taxon>
        <taxon>Intramacronucleata</taxon>
        <taxon>Oligohymenophorea</taxon>
        <taxon>Peniculida</taxon>
        <taxon>Parameciidae</taxon>
        <taxon>Paramecium</taxon>
    </lineage>
</organism>
<evidence type="ECO:0000313" key="2">
    <source>
        <dbReference type="EMBL" id="CAD8071704.1"/>
    </source>
</evidence>
<keyword evidence="3" id="KW-1185">Reference proteome</keyword>
<evidence type="ECO:0000256" key="1">
    <source>
        <dbReference type="SAM" id="MobiDB-lite"/>
    </source>
</evidence>
<protein>
    <submittedName>
        <fullName evidence="2">Uncharacterized protein</fullName>
    </submittedName>
</protein>
<reference evidence="2" key="1">
    <citation type="submission" date="2021-01" db="EMBL/GenBank/DDBJ databases">
        <authorList>
            <consortium name="Genoscope - CEA"/>
            <person name="William W."/>
        </authorList>
    </citation>
    <scope>NUCLEOTIDE SEQUENCE</scope>
</reference>
<sequence length="137" mass="16214">MKTSFLNEFTLIMNLSNNLAEEIQGKIQAQQINFFHQKFIIILSRQKEKNESDITLEIIPNKQLSIVRQHSTTSSMKKRRRQINSKKQDRQISNGIYQQQQQQKSIENEIIDLIKIDELKLQNQFILQMIVIPIFSI</sequence>
<comment type="caution">
    <text evidence="2">The sequence shown here is derived from an EMBL/GenBank/DDBJ whole genome shotgun (WGS) entry which is preliminary data.</text>
</comment>
<dbReference type="EMBL" id="CAJJDM010000048">
    <property type="protein sequence ID" value="CAD8071704.1"/>
    <property type="molecule type" value="Genomic_DNA"/>
</dbReference>
<dbReference type="Proteomes" id="UP000688137">
    <property type="component" value="Unassembled WGS sequence"/>
</dbReference>